<reference evidence="4 7" key="4">
    <citation type="submission" date="2019-12" db="EMBL/GenBank/DDBJ databases">
        <title>Enteriobacteria Tanzani isolates_8377-8380.</title>
        <authorList>
            <person name="Subbiah M."/>
            <person name="Call D."/>
        </authorList>
    </citation>
    <scope>NUCLEOTIDE SEQUENCE [LARGE SCALE GENOMIC DNA]</scope>
    <source>
        <strain evidence="4 7">8380wG1</strain>
    </source>
</reference>
<gene>
    <name evidence="1" type="ORF">C1Q91_003870</name>
    <name evidence="2" type="ORF">C719_004422</name>
    <name evidence="5" type="ORF">FWK02_22865</name>
    <name evidence="4" type="ORF">GQA06_01575</name>
    <name evidence="3" type="ORF">GQM04_25350</name>
</gene>
<sequence length="55" mass="6384">MPAYRGEAGQQVNIKIMEYSERNVRQLASNEQEEYIPRKINVGVINTPTLIRSDY</sequence>
<evidence type="ECO:0000313" key="7">
    <source>
        <dbReference type="Proteomes" id="UP000430387"/>
    </source>
</evidence>
<evidence type="ECO:0000313" key="8">
    <source>
        <dbReference type="Proteomes" id="UP000487258"/>
    </source>
</evidence>
<dbReference type="EMBL" id="WTQJ01000006">
    <property type="protein sequence ID" value="MWR12527.1"/>
    <property type="molecule type" value="Genomic_DNA"/>
</dbReference>
<name>A0A3K3VD60_ECOLX</name>
<accession>A0A3K3VD60</accession>
<evidence type="ECO:0000313" key="10">
    <source>
        <dbReference type="Proteomes" id="UP000527548"/>
    </source>
</evidence>
<evidence type="ECO:0000313" key="5">
    <source>
        <dbReference type="EMBL" id="TXS99422.1"/>
    </source>
</evidence>
<organism evidence="5 6">
    <name type="scientific">Escherichia coli</name>
    <dbReference type="NCBI Taxonomy" id="562"/>
    <lineage>
        <taxon>Bacteria</taxon>
        <taxon>Pseudomonadati</taxon>
        <taxon>Pseudomonadota</taxon>
        <taxon>Gammaproteobacteria</taxon>
        <taxon>Enterobacterales</taxon>
        <taxon>Enterobacteriaceae</taxon>
        <taxon>Escherichia</taxon>
    </lineage>
</organism>
<dbReference type="Proteomes" id="UP000430387">
    <property type="component" value="Unassembled WGS sequence"/>
</dbReference>
<dbReference type="EMBL" id="AATJOC010000020">
    <property type="protein sequence ID" value="EFM0255172.1"/>
    <property type="molecule type" value="Genomic_DNA"/>
</dbReference>
<reference evidence="9 10" key="1">
    <citation type="submission" date="2018-08" db="EMBL/GenBank/DDBJ databases">
        <authorList>
            <consortium name="GenomeTrakr network: Whole genome sequencing for foodborne pathogen traceback"/>
        </authorList>
    </citation>
    <scope>NUCLEOTIDE SEQUENCE [LARGE SCALE GENOMIC DNA]</scope>
    <source>
        <strain evidence="1 9">AZ-TG102963</strain>
        <strain evidence="2 10">AZ-TG73163</strain>
    </source>
</reference>
<dbReference type="EMBL" id="AASCJS010000026">
    <property type="protein sequence ID" value="EFA9847422.1"/>
    <property type="molecule type" value="Genomic_DNA"/>
</dbReference>
<dbReference type="EMBL" id="WTMY01000476">
    <property type="protein sequence ID" value="MWL48763.1"/>
    <property type="molecule type" value="Genomic_DNA"/>
</dbReference>
<evidence type="ECO:0000313" key="2">
    <source>
        <dbReference type="EMBL" id="EFM0255172.1"/>
    </source>
</evidence>
<proteinExistence type="predicted"/>
<evidence type="ECO:0000313" key="6">
    <source>
        <dbReference type="Proteomes" id="UP000321461"/>
    </source>
</evidence>
<dbReference type="AlphaFoldDB" id="A0A3K3VD60"/>
<evidence type="ECO:0000313" key="4">
    <source>
        <dbReference type="EMBL" id="MWR12527.1"/>
    </source>
</evidence>
<dbReference type="EMBL" id="VSBS01001009">
    <property type="protein sequence ID" value="TXS99422.1"/>
    <property type="molecule type" value="Genomic_DNA"/>
</dbReference>
<evidence type="ECO:0000313" key="1">
    <source>
        <dbReference type="EMBL" id="EFA9847422.1"/>
    </source>
</evidence>
<reference evidence="5 6" key="2">
    <citation type="submission" date="2019-08" db="EMBL/GenBank/DDBJ databases">
        <title>Whole genome analysis of cultivated E. coli strains isolated from CD patients and healthy donors.</title>
        <authorList>
            <person name="Siniagina M.N."/>
            <person name="Markelova M.I."/>
            <person name="Laikov A.V."/>
            <person name="Boulygina E.A."/>
            <person name="Khusnutdinova D.R."/>
            <person name="Kharchenko A."/>
            <person name="Grigoryeva T.V."/>
        </authorList>
    </citation>
    <scope>NUCLEOTIDE SEQUENCE [LARGE SCALE GENOMIC DNA]</scope>
    <source>
        <strain evidence="5 6">3_77_5</strain>
    </source>
</reference>
<comment type="caution">
    <text evidence="5">The sequence shown here is derived from an EMBL/GenBank/DDBJ whole genome shotgun (WGS) entry which is preliminary data.</text>
</comment>
<reference evidence="3 8" key="3">
    <citation type="submission" date="2019-12" db="EMBL/GenBank/DDBJ databases">
        <title>Enteriobacteria Tanzani isolates_10432.</title>
        <authorList>
            <person name="Subbiah M."/>
            <person name="Call D."/>
        </authorList>
    </citation>
    <scope>NUCLEOTIDE SEQUENCE [LARGE SCALE GENOMIC DNA]</scope>
    <source>
        <strain evidence="3 8">10432wF6</strain>
    </source>
</reference>
<protein>
    <submittedName>
        <fullName evidence="5">Uncharacterized protein</fullName>
    </submittedName>
</protein>
<dbReference type="Proteomes" id="UP000321461">
    <property type="component" value="Unassembled WGS sequence"/>
</dbReference>
<dbReference type="Proteomes" id="UP000527548">
    <property type="component" value="Unassembled WGS sequence"/>
</dbReference>
<dbReference type="Proteomes" id="UP000523388">
    <property type="component" value="Unassembled WGS sequence"/>
</dbReference>
<evidence type="ECO:0000313" key="9">
    <source>
        <dbReference type="Proteomes" id="UP000523388"/>
    </source>
</evidence>
<dbReference type="Proteomes" id="UP000487258">
    <property type="component" value="Unassembled WGS sequence"/>
</dbReference>
<evidence type="ECO:0000313" key="3">
    <source>
        <dbReference type="EMBL" id="MWL48763.1"/>
    </source>
</evidence>